<keyword evidence="1" id="KW-0472">Membrane</keyword>
<comment type="caution">
    <text evidence="2">The sequence shown here is derived from an EMBL/GenBank/DDBJ whole genome shotgun (WGS) entry which is preliminary data.</text>
</comment>
<proteinExistence type="predicted"/>
<keyword evidence="1" id="KW-1133">Transmembrane helix</keyword>
<evidence type="ECO:0000256" key="1">
    <source>
        <dbReference type="SAM" id="Phobius"/>
    </source>
</evidence>
<name>A0AAP2Z1C5_9EURY</name>
<dbReference type="Proteomes" id="UP001321018">
    <property type="component" value="Unassembled WGS sequence"/>
</dbReference>
<feature type="transmembrane region" description="Helical" evidence="1">
    <location>
        <begin position="6"/>
        <end position="25"/>
    </location>
</feature>
<dbReference type="AlphaFoldDB" id="A0AAP2Z1C5"/>
<accession>A0AAP2Z1C5</accession>
<evidence type="ECO:0000313" key="3">
    <source>
        <dbReference type="Proteomes" id="UP001321018"/>
    </source>
</evidence>
<keyword evidence="1" id="KW-0812">Transmembrane</keyword>
<gene>
    <name evidence="2" type="ORF">OB960_18735</name>
</gene>
<evidence type="ECO:0000313" key="2">
    <source>
        <dbReference type="EMBL" id="MCU4743426.1"/>
    </source>
</evidence>
<reference evidence="2" key="1">
    <citation type="submission" date="2022-09" db="EMBL/GenBank/DDBJ databases">
        <title>Enrichment on poylsaccharides allowed isolation of novel metabolic and taxonomic groups of Haloarchaea.</title>
        <authorList>
            <person name="Sorokin D.Y."/>
            <person name="Elcheninov A.G."/>
            <person name="Khizhniak T.V."/>
            <person name="Kolganova T.V."/>
            <person name="Kublanov I.V."/>
        </authorList>
    </citation>
    <scope>NUCLEOTIDE SEQUENCE</scope>
    <source>
        <strain evidence="2">AArc-xg1-1</strain>
    </source>
</reference>
<organism evidence="2 3">
    <name type="scientific">Natronoglomus mannanivorans</name>
    <dbReference type="NCBI Taxonomy" id="2979990"/>
    <lineage>
        <taxon>Archaea</taxon>
        <taxon>Methanobacteriati</taxon>
        <taxon>Methanobacteriota</taxon>
        <taxon>Stenosarchaea group</taxon>
        <taxon>Halobacteria</taxon>
        <taxon>Halobacteriales</taxon>
        <taxon>Natrialbaceae</taxon>
        <taxon>Natronoglomus</taxon>
    </lineage>
</organism>
<dbReference type="EMBL" id="JAOPKA010000015">
    <property type="protein sequence ID" value="MCU4743426.1"/>
    <property type="molecule type" value="Genomic_DNA"/>
</dbReference>
<protein>
    <submittedName>
        <fullName evidence="2">Uncharacterized protein</fullName>
    </submittedName>
</protein>
<dbReference type="RefSeq" id="WP_338005245.1">
    <property type="nucleotide sequence ID" value="NZ_JAOPKA010000015.1"/>
</dbReference>
<sequence length="180" mass="20132">MIELTLSELAAIFLVICIAVVPLWYPRYSFFHRNAATGIDHLRRTLTVQPSDEETTEQTRIATLEAGDRGFSELVHTIRAQTHVTDRPVRIELIHTDSDPEYDTLVVGGGDVSTGEHASLRLEYEAGTETIAETPDSDVDRILELVDLRQWVTSQTLTRSHHATVVLVVLWGTVSIVGLW</sequence>